<dbReference type="InterPro" id="IPR000719">
    <property type="entry name" value="Prot_kinase_dom"/>
</dbReference>
<dbReference type="InterPro" id="IPR036181">
    <property type="entry name" value="MIT_dom_sf"/>
</dbReference>
<feature type="compositionally biased region" description="Basic and acidic residues" evidence="1">
    <location>
        <begin position="400"/>
        <end position="410"/>
    </location>
</feature>
<feature type="region of interest" description="Disordered" evidence="1">
    <location>
        <begin position="389"/>
        <end position="441"/>
    </location>
</feature>
<dbReference type="CTD" id="6750331"/>
<dbReference type="GeneID" id="6750331"/>
<protein>
    <recommendedName>
        <fullName evidence="2">Protein kinase domain-containing protein</fullName>
    </recommendedName>
</protein>
<dbReference type="InterPro" id="IPR011009">
    <property type="entry name" value="Kinase-like_dom_sf"/>
</dbReference>
<feature type="region of interest" description="Disordered" evidence="1">
    <location>
        <begin position="133"/>
        <end position="201"/>
    </location>
</feature>
<dbReference type="GO" id="GO:0004672">
    <property type="term" value="F:protein kinase activity"/>
    <property type="evidence" value="ECO:0007669"/>
    <property type="project" value="InterPro"/>
</dbReference>
<dbReference type="KEGG" id="tad:TRIADDRAFT_52816"/>
<dbReference type="Gene3D" id="3.30.1520.10">
    <property type="entry name" value="Phox-like domain"/>
    <property type="match status" value="1"/>
</dbReference>
<evidence type="ECO:0000259" key="2">
    <source>
        <dbReference type="PROSITE" id="PS50011"/>
    </source>
</evidence>
<sequence>MASIKCKLSREFAVGKTRLSSQGYTEYQIEYQVENQSDEGQLMQKSKWCRFREIKKLHRDLQTLYTQIATKDSGSFPKFPRGSYFGRFDEETINSRLIAIRNLLLFCSKIDYLYGSVHFQQFFMEDFDNEYTQSQNISPSSSSSDVKPLNDDSDYQDDHLDGHGNKRDSKMSDISIASTTDNDGDEGPLDTSQQRNPLGGVWLHKRDDDIESSDEESNSIPHEKKLTDDLNRLTIDEDFSLIDETAIKVTGIHTLDQEKNLIDFGADNDKKLSDCIQPADNSVDSSDIQDDVDKEAEDISVNDLVNELLAIDVPTHLNHSENLLPSDMNTINESREKPIDNGVVDEHSAQSTLLFDPLEISKATEDISSIPKDDPFALFYDLKRDKKPNISVDPVDEDAKDPLPEPKRDTLPNSETVLNSTNNGQSEIQTESHSPSQLEESSKKFEEVDYIYDAAKFIVQAVREESNCNYSESFTLYKEGIRSLLAGVQTDSDSKRRDGVKRKIEFYISHIEKMYISQLAGSEGKDLHGNQELPSSVPTCMNLRLELKDFKVIGVINKVLLAQHFTTEEVFVVKVLHKGPKIHTKKGKKLLTPVERARMRSNSIMKSMGCPFMVKLYRWFETATSLFLLIEHVPMGCLYNSISNYLRLEEEESLWRIRRSNKDTHNLIGANQYTQEKDQVLETVHDEGLPQTSEIEDSVADESEETEESERTRSSTATRIFAMLDNLESNPRKKLPESYIQIWISEIISALSYLHSINIIWKDFGPQNILLDANGHVKITFYGEWEEVTQTIAPENIKRLYCAPEIGSITPPTPASDWWSVGAIMYEMLTGRSLYHSFPRGLHTHTEIHLPGHVSADAQSLVKELLQINPHQRIGGGRNGAEELRSHSFFNGVTWQ</sequence>
<proteinExistence type="predicted"/>
<organism evidence="3 4">
    <name type="scientific">Trichoplax adhaerens</name>
    <name type="common">Trichoplax reptans</name>
    <dbReference type="NCBI Taxonomy" id="10228"/>
    <lineage>
        <taxon>Eukaryota</taxon>
        <taxon>Metazoa</taxon>
        <taxon>Placozoa</taxon>
        <taxon>Uniplacotomia</taxon>
        <taxon>Trichoplacea</taxon>
        <taxon>Trichoplacidae</taxon>
        <taxon>Trichoplax</taxon>
    </lineage>
</organism>
<dbReference type="FunCoup" id="B3RKL7">
    <property type="interactions" value="1477"/>
</dbReference>
<dbReference type="STRING" id="10228.B3RKL7"/>
<dbReference type="PANTHER" id="PTHR15508:SF8">
    <property type="entry name" value="LD24550P"/>
    <property type="match status" value="1"/>
</dbReference>
<dbReference type="CDD" id="cd02677">
    <property type="entry name" value="MIT_SNX15"/>
    <property type="match status" value="1"/>
</dbReference>
<dbReference type="InterPro" id="IPR036871">
    <property type="entry name" value="PX_dom_sf"/>
</dbReference>
<dbReference type="GO" id="GO:0005524">
    <property type="term" value="F:ATP binding"/>
    <property type="evidence" value="ECO:0007669"/>
    <property type="project" value="InterPro"/>
</dbReference>
<evidence type="ECO:0000313" key="3">
    <source>
        <dbReference type="EMBL" id="EDV29186.1"/>
    </source>
</evidence>
<dbReference type="eggNOG" id="KOG0603">
    <property type="taxonomic scope" value="Eukaryota"/>
</dbReference>
<dbReference type="eggNOG" id="KOG2101">
    <property type="taxonomic scope" value="Eukaryota"/>
</dbReference>
<dbReference type="Gene3D" id="3.30.200.20">
    <property type="entry name" value="Phosphorylase Kinase, domain 1"/>
    <property type="match status" value="1"/>
</dbReference>
<dbReference type="Pfam" id="PF04212">
    <property type="entry name" value="MIT"/>
    <property type="match status" value="1"/>
</dbReference>
<name>B3RKL7_TRIAD</name>
<dbReference type="SUPFAM" id="SSF64268">
    <property type="entry name" value="PX domain"/>
    <property type="match status" value="1"/>
</dbReference>
<dbReference type="InParanoid" id="B3RKL7"/>
<gene>
    <name evidence="3" type="ORF">TRIADDRAFT_52816</name>
</gene>
<dbReference type="PANTHER" id="PTHR15508">
    <property type="entry name" value="RIBOSOMAL PROTEIN S6 KINASE"/>
    <property type="match status" value="1"/>
</dbReference>
<dbReference type="OrthoDB" id="1278353at2759"/>
<reference evidence="3 4" key="1">
    <citation type="journal article" date="2008" name="Nature">
        <title>The Trichoplax genome and the nature of placozoans.</title>
        <authorList>
            <person name="Srivastava M."/>
            <person name="Begovic E."/>
            <person name="Chapman J."/>
            <person name="Putnam N.H."/>
            <person name="Hellsten U."/>
            <person name="Kawashima T."/>
            <person name="Kuo A."/>
            <person name="Mitros T."/>
            <person name="Salamov A."/>
            <person name="Carpenter M.L."/>
            <person name="Signorovitch A.Y."/>
            <person name="Moreno M.A."/>
            <person name="Kamm K."/>
            <person name="Grimwood J."/>
            <person name="Schmutz J."/>
            <person name="Shapiro H."/>
            <person name="Grigoriev I.V."/>
            <person name="Buss L.W."/>
            <person name="Schierwater B."/>
            <person name="Dellaporta S.L."/>
            <person name="Rokhsar D.S."/>
        </authorList>
    </citation>
    <scope>NUCLEOTIDE SEQUENCE [LARGE SCALE GENOMIC DNA]</scope>
    <source>
        <strain evidence="3 4">Grell-BS-1999</strain>
    </source>
</reference>
<feature type="compositionally biased region" description="Polar residues" evidence="1">
    <location>
        <begin position="411"/>
        <end position="439"/>
    </location>
</feature>
<dbReference type="SUPFAM" id="SSF56112">
    <property type="entry name" value="Protein kinase-like (PK-like)"/>
    <property type="match status" value="1"/>
</dbReference>
<dbReference type="SMART" id="SM00220">
    <property type="entry name" value="S_TKc"/>
    <property type="match status" value="1"/>
</dbReference>
<dbReference type="SUPFAM" id="SSF116846">
    <property type="entry name" value="MIT domain"/>
    <property type="match status" value="1"/>
</dbReference>
<dbReference type="PROSITE" id="PS50011">
    <property type="entry name" value="PROTEIN_KINASE_DOM"/>
    <property type="match status" value="1"/>
</dbReference>
<dbReference type="InterPro" id="IPR001683">
    <property type="entry name" value="PX_dom"/>
</dbReference>
<dbReference type="Gene3D" id="1.10.510.10">
    <property type="entry name" value="Transferase(Phosphotransferase) domain 1"/>
    <property type="match status" value="1"/>
</dbReference>
<dbReference type="InterPro" id="IPR007330">
    <property type="entry name" value="MIT_dom"/>
</dbReference>
<dbReference type="HOGENOM" id="CLU_322977_0_0_1"/>
<accession>B3RKL7</accession>
<dbReference type="AlphaFoldDB" id="B3RKL7"/>
<feature type="domain" description="Protein kinase" evidence="2">
    <location>
        <begin position="545"/>
        <end position="890"/>
    </location>
</feature>
<dbReference type="SMART" id="SM00745">
    <property type="entry name" value="MIT"/>
    <property type="match status" value="1"/>
</dbReference>
<keyword evidence="4" id="KW-1185">Reference proteome</keyword>
<feature type="region of interest" description="Disordered" evidence="1">
    <location>
        <begin position="691"/>
        <end position="715"/>
    </location>
</feature>
<dbReference type="EMBL" id="DS985241">
    <property type="protein sequence ID" value="EDV29186.1"/>
    <property type="molecule type" value="Genomic_DNA"/>
</dbReference>
<dbReference type="CDD" id="cd06881">
    <property type="entry name" value="PX_SNX15_like"/>
    <property type="match status" value="1"/>
</dbReference>
<evidence type="ECO:0000313" key="4">
    <source>
        <dbReference type="Proteomes" id="UP000009022"/>
    </source>
</evidence>
<dbReference type="GO" id="GO:0035091">
    <property type="term" value="F:phosphatidylinositol binding"/>
    <property type="evidence" value="ECO:0007669"/>
    <property type="project" value="InterPro"/>
</dbReference>
<feature type="compositionally biased region" description="Acidic residues" evidence="1">
    <location>
        <begin position="694"/>
        <end position="708"/>
    </location>
</feature>
<feature type="compositionally biased region" description="Basic and acidic residues" evidence="1">
    <location>
        <begin position="156"/>
        <end position="171"/>
    </location>
</feature>
<dbReference type="Gene3D" id="1.20.58.80">
    <property type="entry name" value="Phosphotransferase system, lactose/cellobiose-type IIA subunit"/>
    <property type="match status" value="1"/>
</dbReference>
<dbReference type="InterPro" id="IPR051866">
    <property type="entry name" value="Intracell_Sig-Traffick_Protein"/>
</dbReference>
<dbReference type="Pfam" id="PF00787">
    <property type="entry name" value="PX"/>
    <property type="match status" value="1"/>
</dbReference>
<dbReference type="Pfam" id="PF00069">
    <property type="entry name" value="Pkinase"/>
    <property type="match status" value="1"/>
</dbReference>
<dbReference type="RefSeq" id="XP_002108388.1">
    <property type="nucleotide sequence ID" value="XM_002108352.1"/>
</dbReference>
<evidence type="ECO:0000256" key="1">
    <source>
        <dbReference type="SAM" id="MobiDB-lite"/>
    </source>
</evidence>
<dbReference type="OMA" id="KALHRRD"/>
<dbReference type="Proteomes" id="UP000009022">
    <property type="component" value="Unassembled WGS sequence"/>
</dbReference>
<dbReference type="PhylomeDB" id="B3RKL7"/>
<dbReference type="SMART" id="SM00312">
    <property type="entry name" value="PX"/>
    <property type="match status" value="1"/>
</dbReference>